<dbReference type="PROSITE" id="PS00170">
    <property type="entry name" value="CSA_PPIASE_1"/>
    <property type="match status" value="1"/>
</dbReference>
<evidence type="ECO:0000313" key="6">
    <source>
        <dbReference type="EMBL" id="RDL43616.1"/>
    </source>
</evidence>
<dbReference type="InterPro" id="IPR020892">
    <property type="entry name" value="Cyclophilin-type_PPIase_CS"/>
</dbReference>
<comment type="function">
    <text evidence="4">PPIases accelerate the folding of proteins. It catalyzes the cis-trans isomerization of proline imidic peptide bonds in oligopeptides.</text>
</comment>
<evidence type="ECO:0000256" key="1">
    <source>
        <dbReference type="ARBA" id="ARBA00007365"/>
    </source>
</evidence>
<keyword evidence="4" id="KW-0732">Signal</keyword>
<comment type="catalytic activity">
    <reaction evidence="4">
        <text>[protein]-peptidylproline (omega=180) = [protein]-peptidylproline (omega=0)</text>
        <dbReference type="Rhea" id="RHEA:16237"/>
        <dbReference type="Rhea" id="RHEA-COMP:10747"/>
        <dbReference type="Rhea" id="RHEA-COMP:10748"/>
        <dbReference type="ChEBI" id="CHEBI:83833"/>
        <dbReference type="ChEBI" id="CHEBI:83834"/>
        <dbReference type="EC" id="5.2.1.8"/>
    </reaction>
</comment>
<dbReference type="PROSITE" id="PS50072">
    <property type="entry name" value="CSA_PPIASE_2"/>
    <property type="match status" value="1"/>
</dbReference>
<dbReference type="PANTHER" id="PTHR43246">
    <property type="entry name" value="PEPTIDYL-PROLYL CIS-TRANS ISOMERASE CYP38, CHLOROPLASTIC"/>
    <property type="match status" value="1"/>
</dbReference>
<keyword evidence="3 4" id="KW-0413">Isomerase</keyword>
<dbReference type="EMBL" id="QKRA01000006">
    <property type="protein sequence ID" value="RDL43616.1"/>
    <property type="molecule type" value="Genomic_DNA"/>
</dbReference>
<dbReference type="AlphaFoldDB" id="A0A370U760"/>
<dbReference type="SUPFAM" id="SSF50891">
    <property type="entry name" value="Cyclophilin-like"/>
    <property type="match status" value="1"/>
</dbReference>
<gene>
    <name evidence="6" type="ORF">DN730_12770</name>
</gene>
<sequence length="183" mass="19984">MKKSFIVSMLLATLSMPSFATEVDIKTTLGTIRVDLNEEAAPKTVDNFLSYVDEGFYNDVIFHRVIQGFMIQGGGFKADLDRKQTHHAIAYEGNNGLYNDRGTIAMARTQDPNSATSQFFINQVDNAFLNHGARGSAGYTVFGKVTAGMDVVDKIGATPTRNVGPYQNVPVTPVIIESISRVN</sequence>
<evidence type="ECO:0000256" key="4">
    <source>
        <dbReference type="RuleBase" id="RU363019"/>
    </source>
</evidence>
<feature type="domain" description="PPIase cyclophilin-type" evidence="5">
    <location>
        <begin position="19"/>
        <end position="181"/>
    </location>
</feature>
<evidence type="ECO:0000259" key="5">
    <source>
        <dbReference type="PROSITE" id="PS50072"/>
    </source>
</evidence>
<comment type="caution">
    <text evidence="6">The sequence shown here is derived from an EMBL/GenBank/DDBJ whole genome shotgun (WGS) entry which is preliminary data.</text>
</comment>
<dbReference type="InterPro" id="IPR029000">
    <property type="entry name" value="Cyclophilin-like_dom_sf"/>
</dbReference>
<dbReference type="RefSeq" id="WP_115468534.1">
    <property type="nucleotide sequence ID" value="NZ_QKRA01000006.1"/>
</dbReference>
<dbReference type="OrthoDB" id="9807797at2"/>
<dbReference type="InterPro" id="IPR044665">
    <property type="entry name" value="E_coli_cyclophilin_A-like"/>
</dbReference>
<dbReference type="EC" id="5.2.1.8" evidence="4"/>
<dbReference type="Gene3D" id="2.40.100.10">
    <property type="entry name" value="Cyclophilin-like"/>
    <property type="match status" value="1"/>
</dbReference>
<dbReference type="InterPro" id="IPR002130">
    <property type="entry name" value="Cyclophilin-type_PPIase_dom"/>
</dbReference>
<proteinExistence type="inferred from homology"/>
<dbReference type="Pfam" id="PF00160">
    <property type="entry name" value="Pro_isomerase"/>
    <property type="match status" value="1"/>
</dbReference>
<dbReference type="GO" id="GO:0003755">
    <property type="term" value="F:peptidyl-prolyl cis-trans isomerase activity"/>
    <property type="evidence" value="ECO:0007669"/>
    <property type="project" value="UniProtKB-UniRule"/>
</dbReference>
<comment type="similarity">
    <text evidence="1 4">Belongs to the cyclophilin-type PPIase family.</text>
</comment>
<organism evidence="6 7">
    <name type="scientific">Marinomonas piezotolerans</name>
    <dbReference type="NCBI Taxonomy" id="2213058"/>
    <lineage>
        <taxon>Bacteria</taxon>
        <taxon>Pseudomonadati</taxon>
        <taxon>Pseudomonadota</taxon>
        <taxon>Gammaproteobacteria</taxon>
        <taxon>Oceanospirillales</taxon>
        <taxon>Oceanospirillaceae</taxon>
        <taxon>Marinomonas</taxon>
    </lineage>
</organism>
<protein>
    <recommendedName>
        <fullName evidence="4">Peptidyl-prolyl cis-trans isomerase</fullName>
        <shortName evidence="4">PPIase</shortName>
        <ecNumber evidence="4">5.2.1.8</ecNumber>
    </recommendedName>
</protein>
<evidence type="ECO:0000313" key="7">
    <source>
        <dbReference type="Proteomes" id="UP000254326"/>
    </source>
</evidence>
<dbReference type="Proteomes" id="UP000254326">
    <property type="component" value="Unassembled WGS sequence"/>
</dbReference>
<evidence type="ECO:0000256" key="2">
    <source>
        <dbReference type="ARBA" id="ARBA00023110"/>
    </source>
</evidence>
<name>A0A370U760_9GAMM</name>
<dbReference type="GO" id="GO:0006457">
    <property type="term" value="P:protein folding"/>
    <property type="evidence" value="ECO:0007669"/>
    <property type="project" value="InterPro"/>
</dbReference>
<evidence type="ECO:0000256" key="3">
    <source>
        <dbReference type="ARBA" id="ARBA00023235"/>
    </source>
</evidence>
<dbReference type="PRINTS" id="PR00153">
    <property type="entry name" value="CSAPPISMRASE"/>
</dbReference>
<feature type="chain" id="PRO_5016485711" description="Peptidyl-prolyl cis-trans isomerase" evidence="4">
    <location>
        <begin position="21"/>
        <end position="183"/>
    </location>
</feature>
<reference evidence="6 7" key="1">
    <citation type="submission" date="2018-06" db="EMBL/GenBank/DDBJ databases">
        <title>Marinomonas sp. YLB-05 draft genome sequence.</title>
        <authorList>
            <person name="Yu L."/>
            <person name="Tang X."/>
        </authorList>
    </citation>
    <scope>NUCLEOTIDE SEQUENCE [LARGE SCALE GENOMIC DNA]</scope>
    <source>
        <strain evidence="6 7">YLB-05</strain>
    </source>
</reference>
<keyword evidence="2 4" id="KW-0697">Rotamase</keyword>
<accession>A0A370U760</accession>
<feature type="signal peptide" evidence="4">
    <location>
        <begin position="1"/>
        <end position="20"/>
    </location>
</feature>
<keyword evidence="7" id="KW-1185">Reference proteome</keyword>
<dbReference type="CDD" id="cd01920">
    <property type="entry name" value="cyclophilin_EcCYP_like"/>
    <property type="match status" value="1"/>
</dbReference>